<dbReference type="PANTHER" id="PTHR35617">
    <property type="entry name" value="PHAGE_INTEGRASE DOMAIN-CONTAINING PROTEIN"/>
    <property type="match status" value="1"/>
</dbReference>
<sequence>MPLYDLQLKTVLLMCMTTFGRLRSDVGTILYQDVNFEYENNIVTSVLLHFREAKETQVKSQLFGLLTDIDLCLVRTLHCFCDRTRELRSSLPDNHTLFLKFIFDSKKVDSVSPSTVASWIKTCMANAGINTQTYKPHSLRSASSTKAVERGISVPTVKKHGNWSQKAFTFEKYYLKPTAAKATSTNIANSIFLSTENSTTFGEDSQSTRIVEENSTNNTNVDKEDSKNVVTTRPWYLKWQN</sequence>
<name>A0A8H7UNX2_9FUNG</name>
<evidence type="ECO:0000259" key="3">
    <source>
        <dbReference type="Pfam" id="PF00589"/>
    </source>
</evidence>
<dbReference type="InterPro" id="IPR013762">
    <property type="entry name" value="Integrase-like_cat_sf"/>
</dbReference>
<evidence type="ECO:0000256" key="1">
    <source>
        <dbReference type="ARBA" id="ARBA00023172"/>
    </source>
</evidence>
<feature type="compositionally biased region" description="Polar residues" evidence="2">
    <location>
        <begin position="198"/>
        <end position="220"/>
    </location>
</feature>
<evidence type="ECO:0000256" key="2">
    <source>
        <dbReference type="SAM" id="MobiDB-lite"/>
    </source>
</evidence>
<keyword evidence="5" id="KW-1185">Reference proteome</keyword>
<protein>
    <recommendedName>
        <fullName evidence="3">Tyr recombinase domain-containing protein</fullName>
    </recommendedName>
</protein>
<dbReference type="InterPro" id="IPR002104">
    <property type="entry name" value="Integrase_catalytic"/>
</dbReference>
<evidence type="ECO:0000313" key="4">
    <source>
        <dbReference type="EMBL" id="KAG2193056.1"/>
    </source>
</evidence>
<gene>
    <name evidence="4" type="ORF">INT47_012130</name>
</gene>
<dbReference type="Gene3D" id="1.10.443.10">
    <property type="entry name" value="Intergrase catalytic core"/>
    <property type="match status" value="1"/>
</dbReference>
<dbReference type="AlphaFoldDB" id="A0A8H7UNX2"/>
<dbReference type="GO" id="GO:0003677">
    <property type="term" value="F:DNA binding"/>
    <property type="evidence" value="ECO:0007669"/>
    <property type="project" value="InterPro"/>
</dbReference>
<dbReference type="GO" id="GO:0015074">
    <property type="term" value="P:DNA integration"/>
    <property type="evidence" value="ECO:0007669"/>
    <property type="project" value="InterPro"/>
</dbReference>
<evidence type="ECO:0000313" key="5">
    <source>
        <dbReference type="Proteomes" id="UP000603453"/>
    </source>
</evidence>
<dbReference type="EMBL" id="JAEPRD010000251">
    <property type="protein sequence ID" value="KAG2193056.1"/>
    <property type="molecule type" value="Genomic_DNA"/>
</dbReference>
<accession>A0A8H7UNX2</accession>
<comment type="caution">
    <text evidence="4">The sequence shown here is derived from an EMBL/GenBank/DDBJ whole genome shotgun (WGS) entry which is preliminary data.</text>
</comment>
<dbReference type="InterPro" id="IPR011010">
    <property type="entry name" value="DNA_brk_join_enz"/>
</dbReference>
<feature type="domain" description="Tyr recombinase" evidence="3">
    <location>
        <begin position="100"/>
        <end position="174"/>
    </location>
</feature>
<dbReference type="Pfam" id="PF00589">
    <property type="entry name" value="Phage_integrase"/>
    <property type="match status" value="1"/>
</dbReference>
<dbReference type="Proteomes" id="UP000603453">
    <property type="component" value="Unassembled WGS sequence"/>
</dbReference>
<keyword evidence="1" id="KW-0233">DNA recombination</keyword>
<reference evidence="4" key="1">
    <citation type="submission" date="2020-12" db="EMBL/GenBank/DDBJ databases">
        <title>Metabolic potential, ecology and presence of endohyphal bacteria is reflected in genomic diversity of Mucoromycotina.</title>
        <authorList>
            <person name="Muszewska A."/>
            <person name="Okrasinska A."/>
            <person name="Steczkiewicz K."/>
            <person name="Drgas O."/>
            <person name="Orlowska M."/>
            <person name="Perlinska-Lenart U."/>
            <person name="Aleksandrzak-Piekarczyk T."/>
            <person name="Szatraj K."/>
            <person name="Zielenkiewicz U."/>
            <person name="Pilsyk S."/>
            <person name="Malc E."/>
            <person name="Mieczkowski P."/>
            <person name="Kruszewska J.S."/>
            <person name="Biernat P."/>
            <person name="Pawlowska J."/>
        </authorList>
    </citation>
    <scope>NUCLEOTIDE SEQUENCE</scope>
    <source>
        <strain evidence="4">WA0000017839</strain>
    </source>
</reference>
<dbReference type="GO" id="GO:0006310">
    <property type="term" value="P:DNA recombination"/>
    <property type="evidence" value="ECO:0007669"/>
    <property type="project" value="UniProtKB-KW"/>
</dbReference>
<dbReference type="OrthoDB" id="2257766at2759"/>
<dbReference type="SUPFAM" id="SSF56349">
    <property type="entry name" value="DNA breaking-rejoining enzymes"/>
    <property type="match status" value="1"/>
</dbReference>
<proteinExistence type="predicted"/>
<organism evidence="4 5">
    <name type="scientific">Mucor saturninus</name>
    <dbReference type="NCBI Taxonomy" id="64648"/>
    <lineage>
        <taxon>Eukaryota</taxon>
        <taxon>Fungi</taxon>
        <taxon>Fungi incertae sedis</taxon>
        <taxon>Mucoromycota</taxon>
        <taxon>Mucoromycotina</taxon>
        <taxon>Mucoromycetes</taxon>
        <taxon>Mucorales</taxon>
        <taxon>Mucorineae</taxon>
        <taxon>Mucoraceae</taxon>
        <taxon>Mucor</taxon>
    </lineage>
</organism>
<feature type="region of interest" description="Disordered" evidence="2">
    <location>
        <begin position="198"/>
        <end position="227"/>
    </location>
</feature>
<dbReference type="PANTHER" id="PTHR35617:SF3">
    <property type="entry name" value="CORE-BINDING (CB) DOMAIN-CONTAINING PROTEIN"/>
    <property type="match status" value="1"/>
</dbReference>